<evidence type="ECO:0000313" key="1">
    <source>
        <dbReference type="EMBL" id="KAI4380481.1"/>
    </source>
</evidence>
<dbReference type="Proteomes" id="UP001057402">
    <property type="component" value="Chromosome 3"/>
</dbReference>
<proteinExistence type="predicted"/>
<name>A0ACB9RRL7_9MYRT</name>
<gene>
    <name evidence="1" type="ORF">MLD38_006667</name>
</gene>
<sequence>MFTCPEQGRGSTYLNMLPSMLILEKIQNAFAWALEEYKIAGRRYGEALKIKPDFFEAYLAIGQEQFEQAKLMWYHAVGNRVNLETWPSDEVLYLYNSAEENMEKGMQIWEQAEGQWQRNQSKLDSCEVHLEKLGLDGLFNDMTPDEASERTANMRSQINLLWGRMLCERSI</sequence>
<dbReference type="EMBL" id="CM042882">
    <property type="protein sequence ID" value="KAI4380481.1"/>
    <property type="molecule type" value="Genomic_DNA"/>
</dbReference>
<protein>
    <submittedName>
        <fullName evidence="1">Uncharacterized protein</fullName>
    </submittedName>
</protein>
<comment type="caution">
    <text evidence="1">The sequence shown here is derived from an EMBL/GenBank/DDBJ whole genome shotgun (WGS) entry which is preliminary data.</text>
</comment>
<keyword evidence="2" id="KW-1185">Reference proteome</keyword>
<reference evidence="2" key="1">
    <citation type="journal article" date="2023" name="Front. Plant Sci.">
        <title>Chromosomal-level genome assembly of Melastoma candidum provides insights into trichome evolution.</title>
        <authorList>
            <person name="Zhong Y."/>
            <person name="Wu W."/>
            <person name="Sun C."/>
            <person name="Zou P."/>
            <person name="Liu Y."/>
            <person name="Dai S."/>
            <person name="Zhou R."/>
        </authorList>
    </citation>
    <scope>NUCLEOTIDE SEQUENCE [LARGE SCALE GENOMIC DNA]</scope>
</reference>
<organism evidence="1 2">
    <name type="scientific">Melastoma candidum</name>
    <dbReference type="NCBI Taxonomy" id="119954"/>
    <lineage>
        <taxon>Eukaryota</taxon>
        <taxon>Viridiplantae</taxon>
        <taxon>Streptophyta</taxon>
        <taxon>Embryophyta</taxon>
        <taxon>Tracheophyta</taxon>
        <taxon>Spermatophyta</taxon>
        <taxon>Magnoliopsida</taxon>
        <taxon>eudicotyledons</taxon>
        <taxon>Gunneridae</taxon>
        <taxon>Pentapetalae</taxon>
        <taxon>rosids</taxon>
        <taxon>malvids</taxon>
        <taxon>Myrtales</taxon>
        <taxon>Melastomataceae</taxon>
        <taxon>Melastomatoideae</taxon>
        <taxon>Melastomateae</taxon>
        <taxon>Melastoma</taxon>
    </lineage>
</organism>
<accession>A0ACB9RRL7</accession>
<evidence type="ECO:0000313" key="2">
    <source>
        <dbReference type="Proteomes" id="UP001057402"/>
    </source>
</evidence>